<organism evidence="2 3">
    <name type="scientific">Notoacmeibacter ruber</name>
    <dbReference type="NCBI Taxonomy" id="2670375"/>
    <lineage>
        <taxon>Bacteria</taxon>
        <taxon>Pseudomonadati</taxon>
        <taxon>Pseudomonadota</taxon>
        <taxon>Alphaproteobacteria</taxon>
        <taxon>Hyphomicrobiales</taxon>
        <taxon>Notoacmeibacteraceae</taxon>
        <taxon>Notoacmeibacter</taxon>
    </lineage>
</organism>
<dbReference type="AlphaFoldDB" id="A0A3L7JAI1"/>
<reference evidence="2 3" key="1">
    <citation type="submission" date="2018-10" db="EMBL/GenBank/DDBJ databases">
        <title>Notoacmeibacter sp. M2BS9Y-3-1, whole genome shotgun sequence.</title>
        <authorList>
            <person name="Tuo L."/>
        </authorList>
    </citation>
    <scope>NUCLEOTIDE SEQUENCE [LARGE SCALE GENOMIC DNA]</scope>
    <source>
        <strain evidence="2 3">M2BS9Y-3-1</strain>
    </source>
</reference>
<evidence type="ECO:0000313" key="2">
    <source>
        <dbReference type="EMBL" id="RLQ87444.1"/>
    </source>
</evidence>
<name>A0A3L7JAI1_9HYPH</name>
<accession>A0A3L7JAI1</accession>
<evidence type="ECO:0008006" key="4">
    <source>
        <dbReference type="Google" id="ProtNLM"/>
    </source>
</evidence>
<proteinExistence type="predicted"/>
<sequence length="334" mass="35364">MIGYKAKTVFDLCRAMALVMILGGAAAHAANAESEPDGELAVERVPLPSSAKDVLLLADGAFLLTDDGYLRLAPCEATAVCAEPVGGVELPRPTPGGGMPDGTIAERDGGDLTEAWYAGPTRRYDHGILGDEFEASALIARSSEGETFRAELPSDSVFEDLTPRLVDLDGDGRTEIVTIISDGDAGSRLSVWGLVGDSLAERAASAPAGQARRWLNPLPVEDDNSIMSVMTPHLGGPLLEWQFEDGELSEPRQLGGDIAFSNHAIGSRDQSLAVREGEKWAVPEKGLKVLILGDGPAVTHRLPLDFTIGDDIALVGNAIVMRSVEGELYAVRRP</sequence>
<protein>
    <recommendedName>
        <fullName evidence="4">VCBS repeat-containing protein</fullName>
    </recommendedName>
</protein>
<evidence type="ECO:0000313" key="3">
    <source>
        <dbReference type="Proteomes" id="UP000281094"/>
    </source>
</evidence>
<gene>
    <name evidence="2" type="ORF">D8780_03710</name>
</gene>
<keyword evidence="1" id="KW-0732">Signal</keyword>
<dbReference type="EMBL" id="RCWN01000001">
    <property type="protein sequence ID" value="RLQ87444.1"/>
    <property type="molecule type" value="Genomic_DNA"/>
</dbReference>
<dbReference type="RefSeq" id="WP_121644412.1">
    <property type="nucleotide sequence ID" value="NZ_RCWN01000001.1"/>
</dbReference>
<dbReference type="Proteomes" id="UP000281094">
    <property type="component" value="Unassembled WGS sequence"/>
</dbReference>
<feature type="signal peptide" evidence="1">
    <location>
        <begin position="1"/>
        <end position="29"/>
    </location>
</feature>
<feature type="chain" id="PRO_5017956960" description="VCBS repeat-containing protein" evidence="1">
    <location>
        <begin position="30"/>
        <end position="334"/>
    </location>
</feature>
<keyword evidence="3" id="KW-1185">Reference proteome</keyword>
<evidence type="ECO:0000256" key="1">
    <source>
        <dbReference type="SAM" id="SignalP"/>
    </source>
</evidence>
<comment type="caution">
    <text evidence="2">The sequence shown here is derived from an EMBL/GenBank/DDBJ whole genome shotgun (WGS) entry which is preliminary data.</text>
</comment>